<evidence type="ECO:0000256" key="1">
    <source>
        <dbReference type="ARBA" id="ARBA00022723"/>
    </source>
</evidence>
<comment type="similarity">
    <text evidence="7">Belongs to the RecR family.</text>
</comment>
<dbReference type="InterPro" id="IPR015967">
    <property type="entry name" value="Rcmb_RecR_Znf"/>
</dbReference>
<dbReference type="Gene3D" id="3.30.60.80">
    <property type="match status" value="1"/>
</dbReference>
<dbReference type="GO" id="GO:0008270">
    <property type="term" value="F:zinc ion binding"/>
    <property type="evidence" value="ECO:0007669"/>
    <property type="project" value="UniProtKB-KW"/>
</dbReference>
<dbReference type="Gene3D" id="1.10.8.420">
    <property type="entry name" value="RecR Domain 1"/>
    <property type="match status" value="1"/>
</dbReference>
<organism evidence="9 10">
    <name type="scientific">Candidatus Magnetoglobus multicellularis str. Araruama</name>
    <dbReference type="NCBI Taxonomy" id="890399"/>
    <lineage>
        <taxon>Bacteria</taxon>
        <taxon>Pseudomonadati</taxon>
        <taxon>Thermodesulfobacteriota</taxon>
        <taxon>Desulfobacteria</taxon>
        <taxon>Desulfobacterales</taxon>
        <taxon>Desulfobacteraceae</taxon>
        <taxon>Candidatus Magnetoglobus</taxon>
    </lineage>
</organism>
<dbReference type="GO" id="GO:0006310">
    <property type="term" value="P:DNA recombination"/>
    <property type="evidence" value="ECO:0007669"/>
    <property type="project" value="UniProtKB-UniRule"/>
</dbReference>
<dbReference type="NCBIfam" id="TIGR00615">
    <property type="entry name" value="recR"/>
    <property type="match status" value="1"/>
</dbReference>
<dbReference type="GO" id="GO:0006281">
    <property type="term" value="P:DNA repair"/>
    <property type="evidence" value="ECO:0007669"/>
    <property type="project" value="UniProtKB-UniRule"/>
</dbReference>
<dbReference type="SMART" id="SM00493">
    <property type="entry name" value="TOPRIM"/>
    <property type="match status" value="1"/>
</dbReference>
<gene>
    <name evidence="7" type="primary">recR</name>
    <name evidence="9" type="ORF">OMM_02805</name>
</gene>
<keyword evidence="1 7" id="KW-0479">Metal-binding</keyword>
<dbReference type="HAMAP" id="MF_00017">
    <property type="entry name" value="RecR"/>
    <property type="match status" value="1"/>
</dbReference>
<comment type="function">
    <text evidence="7">May play a role in DNA repair. It seems to be involved in an RecBC-independent recombinational process of DNA repair. It may act with RecF and RecO.</text>
</comment>
<evidence type="ECO:0000256" key="6">
    <source>
        <dbReference type="ARBA" id="ARBA00023204"/>
    </source>
</evidence>
<evidence type="ECO:0000313" key="10">
    <source>
        <dbReference type="Proteomes" id="UP000189670"/>
    </source>
</evidence>
<keyword evidence="2 7" id="KW-0227">DNA damage</keyword>
<sequence length="207" mass="22878">MRHYPPSLIALIRQLSKLPGIGEKSATRLALHILKSSAGDAKNLADCIYAVKEKIHFCPGCFGLTDQALCHICSDPDRVKNTVCVVEQTDDMASIERSGSFKGMYHVLHGTLSPMNGIGPDDIRLRELYSRVEKDRVHEIIIATSTNVEGEATATYIVEQLSALPVKLSRIATGVPMGGDLKFVDQITLKCALERRYEFETPDHLNK</sequence>
<dbReference type="Pfam" id="PF13662">
    <property type="entry name" value="Toprim_4"/>
    <property type="match status" value="1"/>
</dbReference>
<feature type="zinc finger region" description="C4-type" evidence="7">
    <location>
        <begin position="58"/>
        <end position="73"/>
    </location>
</feature>
<dbReference type="Pfam" id="PF21176">
    <property type="entry name" value="RecR_HhH"/>
    <property type="match status" value="1"/>
</dbReference>
<dbReference type="EMBL" id="ATBP01000333">
    <property type="protein sequence ID" value="ETR71015.1"/>
    <property type="molecule type" value="Genomic_DNA"/>
</dbReference>
<keyword evidence="5 7" id="KW-0233">DNA recombination</keyword>
<evidence type="ECO:0000313" key="9">
    <source>
        <dbReference type="EMBL" id="ETR71015.1"/>
    </source>
</evidence>
<protein>
    <recommendedName>
        <fullName evidence="7">Recombination protein RecR</fullName>
    </recommendedName>
</protein>
<dbReference type="PANTHER" id="PTHR30446:SF0">
    <property type="entry name" value="RECOMBINATION PROTEIN RECR"/>
    <property type="match status" value="1"/>
</dbReference>
<dbReference type="PROSITE" id="PS50880">
    <property type="entry name" value="TOPRIM"/>
    <property type="match status" value="1"/>
</dbReference>
<dbReference type="PANTHER" id="PTHR30446">
    <property type="entry name" value="RECOMBINATION PROTEIN RECR"/>
    <property type="match status" value="1"/>
</dbReference>
<keyword evidence="4 7" id="KW-0862">Zinc</keyword>
<dbReference type="InterPro" id="IPR034137">
    <property type="entry name" value="TOPRIM_RecR"/>
</dbReference>
<dbReference type="Proteomes" id="UP000189670">
    <property type="component" value="Unassembled WGS sequence"/>
</dbReference>
<dbReference type="InterPro" id="IPR000093">
    <property type="entry name" value="DNA_Rcmb_RecR"/>
</dbReference>
<keyword evidence="6 7" id="KW-0234">DNA repair</keyword>
<feature type="domain" description="Toprim" evidence="8">
    <location>
        <begin position="81"/>
        <end position="176"/>
    </location>
</feature>
<name>A0A1V1P8I6_9BACT</name>
<dbReference type="InterPro" id="IPR006171">
    <property type="entry name" value="TOPRIM_dom"/>
</dbReference>
<dbReference type="SUPFAM" id="SSF111304">
    <property type="entry name" value="Recombination protein RecR"/>
    <property type="match status" value="1"/>
</dbReference>
<dbReference type="Pfam" id="PF21175">
    <property type="entry name" value="RecR_C"/>
    <property type="match status" value="1"/>
</dbReference>
<reference evidence="10" key="1">
    <citation type="submission" date="2012-11" db="EMBL/GenBank/DDBJ databases">
        <authorList>
            <person name="Lucero-Rivera Y.E."/>
            <person name="Tovar-Ramirez D."/>
        </authorList>
    </citation>
    <scope>NUCLEOTIDE SEQUENCE [LARGE SCALE GENOMIC DNA]</scope>
    <source>
        <strain evidence="10">Araruama</strain>
    </source>
</reference>
<dbReference type="Pfam" id="PF02132">
    <property type="entry name" value="RecR_ZnF"/>
    <property type="match status" value="1"/>
</dbReference>
<evidence type="ECO:0000256" key="3">
    <source>
        <dbReference type="ARBA" id="ARBA00022771"/>
    </source>
</evidence>
<evidence type="ECO:0000256" key="2">
    <source>
        <dbReference type="ARBA" id="ARBA00022763"/>
    </source>
</evidence>
<comment type="caution">
    <text evidence="9">The sequence shown here is derived from an EMBL/GenBank/DDBJ whole genome shotgun (WGS) entry which is preliminary data.</text>
</comment>
<dbReference type="Gene3D" id="3.40.1360.10">
    <property type="match status" value="1"/>
</dbReference>
<dbReference type="InterPro" id="IPR023627">
    <property type="entry name" value="Rcmb_RecR"/>
</dbReference>
<dbReference type="GO" id="GO:0003677">
    <property type="term" value="F:DNA binding"/>
    <property type="evidence" value="ECO:0007669"/>
    <property type="project" value="UniProtKB-UniRule"/>
</dbReference>
<evidence type="ECO:0000256" key="7">
    <source>
        <dbReference type="HAMAP-Rule" id="MF_00017"/>
    </source>
</evidence>
<evidence type="ECO:0000256" key="5">
    <source>
        <dbReference type="ARBA" id="ARBA00023172"/>
    </source>
</evidence>
<dbReference type="AlphaFoldDB" id="A0A1V1P8I6"/>
<keyword evidence="3 7" id="KW-0863">Zinc-finger</keyword>
<evidence type="ECO:0000259" key="8">
    <source>
        <dbReference type="PROSITE" id="PS50880"/>
    </source>
</evidence>
<proteinExistence type="inferred from homology"/>
<dbReference type="CDD" id="cd01025">
    <property type="entry name" value="TOPRIM_recR"/>
    <property type="match status" value="1"/>
</dbReference>
<evidence type="ECO:0000256" key="4">
    <source>
        <dbReference type="ARBA" id="ARBA00022833"/>
    </source>
</evidence>
<accession>A0A1V1P8I6</accession>